<comment type="caution">
    <text evidence="2">The sequence shown here is derived from an EMBL/GenBank/DDBJ whole genome shotgun (WGS) entry which is preliminary data.</text>
</comment>
<gene>
    <name evidence="2" type="primary">tsaB</name>
    <name evidence="2" type="ORF">OD355_03055</name>
</gene>
<dbReference type="Proteomes" id="UP001209317">
    <property type="component" value="Unassembled WGS sequence"/>
</dbReference>
<keyword evidence="2" id="KW-0808">Transferase</keyword>
<accession>A0AAE3IK16</accession>
<dbReference type="Pfam" id="PF00814">
    <property type="entry name" value="TsaD"/>
    <property type="match status" value="1"/>
</dbReference>
<dbReference type="Gene3D" id="3.30.420.40">
    <property type="match status" value="2"/>
</dbReference>
<evidence type="ECO:0000313" key="2">
    <source>
        <dbReference type="EMBL" id="MCU7693490.1"/>
    </source>
</evidence>
<keyword evidence="3" id="KW-1185">Reference proteome</keyword>
<dbReference type="InterPro" id="IPR043129">
    <property type="entry name" value="ATPase_NBD"/>
</dbReference>
<reference evidence="2" key="1">
    <citation type="submission" date="2022-10" db="EMBL/GenBank/DDBJ databases">
        <authorList>
            <person name="Kim H.S."/>
            <person name="Kim J.-S."/>
            <person name="Suh M.K."/>
            <person name="Eom M.K."/>
            <person name="Lee J.-S."/>
        </authorList>
    </citation>
    <scope>NUCLEOTIDE SEQUENCE</scope>
    <source>
        <strain evidence="2">LIP-5</strain>
    </source>
</reference>
<dbReference type="SUPFAM" id="SSF53067">
    <property type="entry name" value="Actin-like ATPase domain"/>
    <property type="match status" value="2"/>
</dbReference>
<dbReference type="GO" id="GO:0061711">
    <property type="term" value="F:tRNA N(6)-L-threonylcarbamoyladenine synthase activity"/>
    <property type="evidence" value="ECO:0007669"/>
    <property type="project" value="UniProtKB-EC"/>
</dbReference>
<dbReference type="NCBIfam" id="TIGR03725">
    <property type="entry name" value="T6A_YeaZ"/>
    <property type="match status" value="1"/>
</dbReference>
<feature type="domain" description="Gcp-like" evidence="1">
    <location>
        <begin position="33"/>
        <end position="208"/>
    </location>
</feature>
<dbReference type="AlphaFoldDB" id="A0AAE3IK16"/>
<dbReference type="InterPro" id="IPR000905">
    <property type="entry name" value="Gcp-like_dom"/>
</dbReference>
<dbReference type="EC" id="2.3.1.234" evidence="2"/>
<dbReference type="PANTHER" id="PTHR11735">
    <property type="entry name" value="TRNA N6-ADENOSINE THREONYLCARBAMOYLTRANSFERASE"/>
    <property type="match status" value="1"/>
</dbReference>
<keyword evidence="2" id="KW-0012">Acyltransferase</keyword>
<name>A0AAE3IK16_9BACT</name>
<dbReference type="RefSeq" id="WP_263036978.1">
    <property type="nucleotide sequence ID" value="NZ_JAOTPL010000003.1"/>
</dbReference>
<evidence type="ECO:0000313" key="3">
    <source>
        <dbReference type="Proteomes" id="UP001209317"/>
    </source>
</evidence>
<dbReference type="GO" id="GO:0005829">
    <property type="term" value="C:cytosol"/>
    <property type="evidence" value="ECO:0007669"/>
    <property type="project" value="TreeGrafter"/>
</dbReference>
<dbReference type="EMBL" id="JAOTPL010000003">
    <property type="protein sequence ID" value="MCU7693490.1"/>
    <property type="molecule type" value="Genomic_DNA"/>
</dbReference>
<organism evidence="2 3">
    <name type="scientific">Haoranjiania flava</name>
    <dbReference type="NCBI Taxonomy" id="1856322"/>
    <lineage>
        <taxon>Bacteria</taxon>
        <taxon>Pseudomonadati</taxon>
        <taxon>Bacteroidota</taxon>
        <taxon>Chitinophagia</taxon>
        <taxon>Chitinophagales</taxon>
        <taxon>Chitinophagaceae</taxon>
        <taxon>Haoranjiania</taxon>
    </lineage>
</organism>
<dbReference type="CDD" id="cd24032">
    <property type="entry name" value="ASKHA_NBD_TsaB"/>
    <property type="match status" value="1"/>
</dbReference>
<sequence>MALILSIDTATERAVVCMGDDEKIIYFTENADQKSHASFVQPAIEAMVRETGIALLQVDAIAVSIGPGSYTGLRVGLASAKGIAYALNKPLIALNTLDVMAKNAILQFRQEDLLYCPMIDARRMEVFTAVYNASLENIYPAAAVVLTENTFQEFSNKDILFFGSGMPKWKAAANRPNARYTTVSHIHEGLNTLAINKFHEKEFADVAYAEPYYIKSFYTKAATK</sequence>
<evidence type="ECO:0000259" key="1">
    <source>
        <dbReference type="Pfam" id="PF00814"/>
    </source>
</evidence>
<dbReference type="GO" id="GO:0002949">
    <property type="term" value="P:tRNA threonylcarbamoyladenosine modification"/>
    <property type="evidence" value="ECO:0007669"/>
    <property type="project" value="InterPro"/>
</dbReference>
<dbReference type="PANTHER" id="PTHR11735:SF11">
    <property type="entry name" value="TRNA THREONYLCARBAMOYLADENOSINE BIOSYNTHESIS PROTEIN TSAB"/>
    <property type="match status" value="1"/>
</dbReference>
<proteinExistence type="predicted"/>
<protein>
    <submittedName>
        <fullName evidence="2">tRNA (Adenosine(37)-N6)-threonylcarbamoyltransferase complex dimerization subunit type 1 TsaB</fullName>
        <ecNumber evidence="2">2.3.1.234</ecNumber>
    </submittedName>
</protein>
<dbReference type="InterPro" id="IPR022496">
    <property type="entry name" value="T6A_TsaB"/>
</dbReference>